<organism evidence="2 3">
    <name type="scientific">Callosobruchus maculatus</name>
    <name type="common">Southern cowpea weevil</name>
    <name type="synonym">Pulse bruchid</name>
    <dbReference type="NCBI Taxonomy" id="64391"/>
    <lineage>
        <taxon>Eukaryota</taxon>
        <taxon>Metazoa</taxon>
        <taxon>Ecdysozoa</taxon>
        <taxon>Arthropoda</taxon>
        <taxon>Hexapoda</taxon>
        <taxon>Insecta</taxon>
        <taxon>Pterygota</taxon>
        <taxon>Neoptera</taxon>
        <taxon>Endopterygota</taxon>
        <taxon>Coleoptera</taxon>
        <taxon>Polyphaga</taxon>
        <taxon>Cucujiformia</taxon>
        <taxon>Chrysomeloidea</taxon>
        <taxon>Chrysomelidae</taxon>
        <taxon>Bruchinae</taxon>
        <taxon>Bruchini</taxon>
        <taxon>Callosobruchus</taxon>
    </lineage>
</organism>
<dbReference type="OrthoDB" id="6709324at2759"/>
<dbReference type="EMBL" id="CAACVG010007592">
    <property type="protein sequence ID" value="VEN46209.1"/>
    <property type="molecule type" value="Genomic_DNA"/>
</dbReference>
<evidence type="ECO:0000313" key="2">
    <source>
        <dbReference type="EMBL" id="VEN46209.1"/>
    </source>
</evidence>
<reference evidence="2 3" key="1">
    <citation type="submission" date="2019-01" db="EMBL/GenBank/DDBJ databases">
        <authorList>
            <person name="Sayadi A."/>
        </authorList>
    </citation>
    <scope>NUCLEOTIDE SEQUENCE [LARGE SCALE GENOMIC DNA]</scope>
</reference>
<name>A0A653CEP2_CALMS</name>
<gene>
    <name evidence="2" type="ORF">CALMAC_LOCUS8378</name>
</gene>
<evidence type="ECO:0000256" key="1">
    <source>
        <dbReference type="SAM" id="Coils"/>
    </source>
</evidence>
<accession>A0A653CEP2</accession>
<dbReference type="AlphaFoldDB" id="A0A653CEP2"/>
<dbReference type="Proteomes" id="UP000410492">
    <property type="component" value="Unassembled WGS sequence"/>
</dbReference>
<protein>
    <submittedName>
        <fullName evidence="2">Uncharacterized protein</fullName>
    </submittedName>
</protein>
<keyword evidence="1" id="KW-0175">Coiled coil</keyword>
<evidence type="ECO:0000313" key="3">
    <source>
        <dbReference type="Proteomes" id="UP000410492"/>
    </source>
</evidence>
<keyword evidence="3" id="KW-1185">Reference proteome</keyword>
<feature type="coiled-coil region" evidence="1">
    <location>
        <begin position="53"/>
        <end position="80"/>
    </location>
</feature>
<proteinExistence type="predicted"/>
<sequence length="175" mass="21129">MFLRSRFKRKPSRPGLESNDQFKREYNRLRRVISITDIKKSLQSSSSEARFYIDVSKMELDRLLEEKQRLDVKIQKHYEDGKRKEIEGSKLIQELWQRTKKINEAARKRGSKLRIKPQDFKKVLYELKKLSKEHKMKGQQMLEKRQRLETRIQLARETVNFCNKFGNLNATKQKK</sequence>